<feature type="compositionally biased region" description="Basic residues" evidence="1">
    <location>
        <begin position="94"/>
        <end position="110"/>
    </location>
</feature>
<name>A0A398AFH1_BRACM</name>
<reference evidence="2 3" key="1">
    <citation type="submission" date="2018-06" db="EMBL/GenBank/DDBJ databases">
        <title>WGS assembly of Brassica rapa FPsc.</title>
        <authorList>
            <person name="Bowman J."/>
            <person name="Kohchi T."/>
            <person name="Yamato K."/>
            <person name="Jenkins J."/>
            <person name="Shu S."/>
            <person name="Ishizaki K."/>
            <person name="Yamaoka S."/>
            <person name="Nishihama R."/>
            <person name="Nakamura Y."/>
            <person name="Berger F."/>
            <person name="Adam C."/>
            <person name="Aki S."/>
            <person name="Althoff F."/>
            <person name="Araki T."/>
            <person name="Arteaga-Vazquez M."/>
            <person name="Balasubrmanian S."/>
            <person name="Bauer D."/>
            <person name="Boehm C."/>
            <person name="Briginshaw L."/>
            <person name="Caballero-Perez J."/>
            <person name="Catarino B."/>
            <person name="Chen F."/>
            <person name="Chiyoda S."/>
            <person name="Chovatia M."/>
            <person name="Davies K."/>
            <person name="Delmans M."/>
            <person name="Demura T."/>
            <person name="Dierschke T."/>
            <person name="Dolan L."/>
            <person name="Dorantes-Acosta A."/>
            <person name="Eklund D."/>
            <person name="Florent S."/>
            <person name="Flores-Sandoval E."/>
            <person name="Fujiyama A."/>
            <person name="Fukuzawa H."/>
            <person name="Galik B."/>
            <person name="Grimanelli D."/>
            <person name="Grimwood J."/>
            <person name="Grossniklaus U."/>
            <person name="Hamada T."/>
            <person name="Haseloff J."/>
            <person name="Hetherington A."/>
            <person name="Higo A."/>
            <person name="Hirakawa Y."/>
            <person name="Hundley H."/>
            <person name="Ikeda Y."/>
            <person name="Inoue K."/>
            <person name="Inoue S."/>
            <person name="Ishida S."/>
            <person name="Jia Q."/>
            <person name="Kakita M."/>
            <person name="Kanazawa T."/>
            <person name="Kawai Y."/>
            <person name="Kawashima T."/>
            <person name="Kennedy M."/>
            <person name="Kinose K."/>
            <person name="Kinoshita T."/>
            <person name="Kohara Y."/>
            <person name="Koide E."/>
            <person name="Komatsu K."/>
            <person name="Kopischke S."/>
            <person name="Kubo M."/>
            <person name="Kyozuka J."/>
            <person name="Lagercrantz U."/>
            <person name="Lin S."/>
            <person name="Lindquist E."/>
            <person name="Lipzen A."/>
            <person name="Lu C."/>
            <person name="Luna E."/>
            <person name="Martienssen R."/>
            <person name="Minamino N."/>
            <person name="Mizutani M."/>
            <person name="Mizutani M."/>
            <person name="Mochizuki N."/>
            <person name="Monte I."/>
            <person name="Mosher R."/>
            <person name="Nagasaki H."/>
            <person name="Nakagami H."/>
            <person name="Naramoto S."/>
            <person name="Nishitani K."/>
            <person name="Ohtani M."/>
            <person name="Okamoto T."/>
            <person name="Okumura M."/>
            <person name="Phillips J."/>
            <person name="Pollak B."/>
            <person name="Reinders A."/>
            <person name="Roevekamp M."/>
            <person name="Sano R."/>
            <person name="Sawa S."/>
            <person name="Schmid M."/>
            <person name="Shirakawa M."/>
            <person name="Solano R."/>
            <person name="Spunde A."/>
            <person name="Suetsugu N."/>
            <person name="Sugano S."/>
            <person name="Sugiyama A."/>
            <person name="Sun R."/>
            <person name="Suzuki Y."/>
            <person name="Takenaka M."/>
            <person name="Takezawa D."/>
            <person name="Tomogane H."/>
            <person name="Tsuzuki M."/>
            <person name="Ueda T."/>
            <person name="Umeda M."/>
            <person name="Ward J."/>
            <person name="Watanabe Y."/>
            <person name="Yazaki K."/>
            <person name="Yokoyama R."/>
            <person name="Yoshitake Y."/>
            <person name="Yotsui I."/>
            <person name="Zachgo S."/>
            <person name="Schmutz J."/>
        </authorList>
    </citation>
    <scope>NUCLEOTIDE SEQUENCE [LARGE SCALE GENOMIC DNA]</scope>
    <source>
        <strain evidence="3">cv. B-3</strain>
    </source>
</reference>
<dbReference type="AlphaFoldDB" id="A0A398AFH1"/>
<dbReference type="EMBL" id="CM010629">
    <property type="protein sequence ID" value="RID74003.1"/>
    <property type="molecule type" value="Genomic_DNA"/>
</dbReference>
<evidence type="ECO:0000313" key="2">
    <source>
        <dbReference type="EMBL" id="RID74003.1"/>
    </source>
</evidence>
<sequence length="553" mass="61780">MECATSSQPLRTQLKQCMETRPGGVEPELVKYMSKLPVFLERADTTTQENLLSVGVLPWSRLENWHHSHNNRMVMMMPVKNRFPSSLVPPPRIVHQRRNRSSRQTKKPKDHRGGLSVPDEQQLVLNTNAQDGVEKKVLKGKICPRTGTLSKGLMSQEVGVHKEVISMANISRNKKSEKKQEETKLYHSTKKLSLKEAKTSKKSSTKKVQVVVEVDYSTQHSCPLPCKLADEKETSHLRRFIEPLLKPRATHSSGVQRKKLAITGCKTVNVNDSAHEKKVRAVLHATVKNNQPLFTFTVNKETNILAATQKKMGSSDDEGECISVYTFFSIKDRNSSWLNQRGRGQTHGVIISNVVAQMRVSSSSSLPSSGSIREFVLFSVELDQESVGKSDHLQLKNELAAIIVKRRASLNHNAVNKDISATVILQSGVHSMPHKGGGPSSLIQRWRTGGSCDCGGWDMGCNLRILTTSNSFELFFLGEQAAENPFLCYKPIKEGIYSVVYDSSLSQLQAFSICMALAESRKMSDFTLGHKTSRDEHKARVESVLVPDQMFKD</sequence>
<accession>A0A398AFH1</accession>
<dbReference type="Proteomes" id="UP000264353">
    <property type="component" value="Chromosome A2"/>
</dbReference>
<feature type="region of interest" description="Disordered" evidence="1">
    <location>
        <begin position="84"/>
        <end position="117"/>
    </location>
</feature>
<dbReference type="PANTHER" id="PTHR31390">
    <property type="entry name" value="EXPRESSED PROTEIN"/>
    <property type="match status" value="1"/>
</dbReference>
<dbReference type="PANTHER" id="PTHR31390:SF22">
    <property type="entry name" value="BNAA10G12100D PROTEIN"/>
    <property type="match status" value="1"/>
</dbReference>
<gene>
    <name evidence="2" type="ORF">BRARA_B01121</name>
</gene>
<protein>
    <submittedName>
        <fullName evidence="2">Uncharacterized protein</fullName>
    </submittedName>
</protein>
<dbReference type="Pfam" id="PF12043">
    <property type="entry name" value="DUF3527"/>
    <property type="match status" value="2"/>
</dbReference>
<evidence type="ECO:0000313" key="3">
    <source>
        <dbReference type="Proteomes" id="UP000264353"/>
    </source>
</evidence>
<organism evidence="2 3">
    <name type="scientific">Brassica campestris</name>
    <name type="common">Field mustard</name>
    <dbReference type="NCBI Taxonomy" id="3711"/>
    <lineage>
        <taxon>Eukaryota</taxon>
        <taxon>Viridiplantae</taxon>
        <taxon>Streptophyta</taxon>
        <taxon>Embryophyta</taxon>
        <taxon>Tracheophyta</taxon>
        <taxon>Spermatophyta</taxon>
        <taxon>Magnoliopsida</taxon>
        <taxon>eudicotyledons</taxon>
        <taxon>Gunneridae</taxon>
        <taxon>Pentapetalae</taxon>
        <taxon>rosids</taxon>
        <taxon>malvids</taxon>
        <taxon>Brassicales</taxon>
        <taxon>Brassicaceae</taxon>
        <taxon>Brassiceae</taxon>
        <taxon>Brassica</taxon>
    </lineage>
</organism>
<evidence type="ECO:0000256" key="1">
    <source>
        <dbReference type="SAM" id="MobiDB-lite"/>
    </source>
</evidence>
<proteinExistence type="predicted"/>
<dbReference type="InterPro" id="IPR021916">
    <property type="entry name" value="DUF3527"/>
</dbReference>